<evidence type="ECO:0000313" key="1">
    <source>
        <dbReference type="EMBL" id="ORA66094.1"/>
    </source>
</evidence>
<dbReference type="STRING" id="444597.BST26_17855"/>
<keyword evidence="2" id="KW-1185">Reference proteome</keyword>
<dbReference type="EMBL" id="MVHS01000055">
    <property type="protein sequence ID" value="ORA66094.1"/>
    <property type="molecule type" value="Genomic_DNA"/>
</dbReference>
<dbReference type="OrthoDB" id="4762627at2"/>
<dbReference type="AlphaFoldDB" id="A0A1X0D0Y8"/>
<reference evidence="1 2" key="1">
    <citation type="submission" date="2016-12" db="EMBL/GenBank/DDBJ databases">
        <title>The new phylogeny of genus Mycobacterium.</title>
        <authorList>
            <person name="Tortoli E."/>
            <person name="Trovato A."/>
            <person name="Cirillo D.M."/>
        </authorList>
    </citation>
    <scope>NUCLEOTIDE SEQUENCE [LARGE SCALE GENOMIC DNA]</scope>
    <source>
        <strain evidence="1 2">DSM 45130</strain>
    </source>
</reference>
<protein>
    <submittedName>
        <fullName evidence="1">Uncharacterized protein</fullName>
    </submittedName>
</protein>
<evidence type="ECO:0000313" key="2">
    <source>
        <dbReference type="Proteomes" id="UP000192801"/>
    </source>
</evidence>
<gene>
    <name evidence="1" type="ORF">BST26_17855</name>
</gene>
<sequence length="112" mass="11347">MSVAAIGFAGTAVADPANGAYRGTVTDVTDPGHGLTVGTQLSFFLNSCGPDCTKMTAKNIDSDLQRSGDVWSGSNTTPDGSTCGLSLSNDARTLTLDCPGAMVAHYSVTKVG</sequence>
<dbReference type="Proteomes" id="UP000192801">
    <property type="component" value="Unassembled WGS sequence"/>
</dbReference>
<comment type="caution">
    <text evidence="1">The sequence shown here is derived from an EMBL/GenBank/DDBJ whole genome shotgun (WGS) entry which is preliminary data.</text>
</comment>
<accession>A0A1X0D0Y8</accession>
<proteinExistence type="predicted"/>
<organism evidence="1 2">
    <name type="scientific">Mycolicibacterium insubricum</name>
    <dbReference type="NCBI Taxonomy" id="444597"/>
    <lineage>
        <taxon>Bacteria</taxon>
        <taxon>Bacillati</taxon>
        <taxon>Actinomycetota</taxon>
        <taxon>Actinomycetes</taxon>
        <taxon>Mycobacteriales</taxon>
        <taxon>Mycobacteriaceae</taxon>
        <taxon>Mycolicibacterium</taxon>
    </lineage>
</organism>
<name>A0A1X0D0Y8_9MYCO</name>
<dbReference type="RefSeq" id="WP_083032873.1">
    <property type="nucleotide sequence ID" value="NZ_AP022618.1"/>
</dbReference>